<evidence type="ECO:0000256" key="1">
    <source>
        <dbReference type="ARBA" id="ARBA00008613"/>
    </source>
</evidence>
<comment type="subunit">
    <text evidence="5">V-ATPase is a heteromultimeric enzyme made up of two complexes: the ATP-hydrolytic V1 complex and the proton translocation V0 complex.</text>
</comment>
<comment type="similarity">
    <text evidence="1 5">Belongs to the V-ATPase H subunit family.</text>
</comment>
<dbReference type="SUPFAM" id="SSF48371">
    <property type="entry name" value="ARM repeat"/>
    <property type="match status" value="1"/>
</dbReference>
<evidence type="ECO:0000256" key="3">
    <source>
        <dbReference type="ARBA" id="ARBA00022781"/>
    </source>
</evidence>
<dbReference type="GO" id="GO:0046961">
    <property type="term" value="F:proton-transporting ATPase activity, rotational mechanism"/>
    <property type="evidence" value="ECO:0007669"/>
    <property type="project" value="UniProtKB-UniRule"/>
</dbReference>
<dbReference type="InterPro" id="IPR011987">
    <property type="entry name" value="ATPase_V1-cplx_hsu_C"/>
</dbReference>
<reference evidence="7" key="1">
    <citation type="submission" date="2021-01" db="EMBL/GenBank/DDBJ databases">
        <authorList>
            <person name="Corre E."/>
            <person name="Pelletier E."/>
            <person name="Niang G."/>
            <person name="Scheremetjew M."/>
            <person name="Finn R."/>
            <person name="Kale V."/>
            <person name="Holt S."/>
            <person name="Cochrane G."/>
            <person name="Meng A."/>
            <person name="Brown T."/>
            <person name="Cohen L."/>
        </authorList>
    </citation>
    <scope>NUCLEOTIDE SEQUENCE</scope>
    <source>
        <strain evidence="7">NIES-381</strain>
    </source>
</reference>
<dbReference type="InterPro" id="IPR011989">
    <property type="entry name" value="ARM-like"/>
</dbReference>
<dbReference type="Gene3D" id="1.25.40.150">
    <property type="entry name" value="V-type ATPase, subunit H, C-terminal domain"/>
    <property type="match status" value="1"/>
</dbReference>
<dbReference type="InterPro" id="IPR016024">
    <property type="entry name" value="ARM-type_fold"/>
</dbReference>
<evidence type="ECO:0000259" key="6">
    <source>
        <dbReference type="Pfam" id="PF11698"/>
    </source>
</evidence>
<evidence type="ECO:0000313" key="7">
    <source>
        <dbReference type="EMBL" id="CAD8990869.1"/>
    </source>
</evidence>
<evidence type="ECO:0000256" key="2">
    <source>
        <dbReference type="ARBA" id="ARBA00022448"/>
    </source>
</evidence>
<dbReference type="InterPro" id="IPR004908">
    <property type="entry name" value="ATPase_V1-cplx_hsu"/>
</dbReference>
<dbReference type="Pfam" id="PF11698">
    <property type="entry name" value="V-ATPase_H_C"/>
    <property type="match status" value="1"/>
</dbReference>
<dbReference type="InterPro" id="IPR038497">
    <property type="entry name" value="ATPase_V1-cplx_hsu_C_sf"/>
</dbReference>
<accession>A0A7S1N1V3</accession>
<dbReference type="Pfam" id="PF03224">
    <property type="entry name" value="V-ATPase_H_N"/>
    <property type="match status" value="1"/>
</dbReference>
<protein>
    <recommendedName>
        <fullName evidence="5">V-type proton ATPase subunit H</fullName>
    </recommendedName>
</protein>
<gene>
    <name evidence="7" type="ORF">EGYM00392_LOCUS1912</name>
</gene>
<sequence length="446" mass="50278">MQNVIKTANELKLLKTTDVQILNAINFPEPLTDDTAKSLKDTVAEKQDEYILLFIKLLNNIASEDSVVFLLGNLNTLCESGEFTEAFATVGSRWENVDPIAPFTALLKKDSIAVVEKNWAVLAAILSVCKFEAQEKPSNMLVDACLAWLGGSSKQIFTAVHTLTLLLRSPSIRSLFTTKNGIPMLTKLVVTQSDVQLTYELGFCFWMLSYNDASIVVMLKHNGIAMLHDIIKQAKKEKCTRVAIFTLKNFARLQLAQHGYQREDSDHTVPTVDLEGNRLNIFGDMLGLGLLRTLQLMSRRNYGDADILPEVDALLATLEKNIEDITSFADYKQEVLSGRLDWTPVHKSEKFWKENIKEFEKDDYKILRALGTILRSDEADAKTLTIICHDFGEFVKYHPQGRKILNTLEVKNKILTLMGSDNQEVRVAALLCVQKIMVQKWEFLGA</sequence>
<keyword evidence="4 5" id="KW-0406">Ion transport</keyword>
<dbReference type="PANTHER" id="PTHR10698:SF0">
    <property type="entry name" value="V-TYPE PROTON ATPASE SUBUNIT H"/>
    <property type="match status" value="1"/>
</dbReference>
<dbReference type="Gene3D" id="1.25.10.10">
    <property type="entry name" value="Leucine-rich Repeat Variant"/>
    <property type="match status" value="1"/>
</dbReference>
<evidence type="ECO:0000256" key="5">
    <source>
        <dbReference type="PIRNR" id="PIRNR032184"/>
    </source>
</evidence>
<keyword evidence="2 5" id="KW-0813">Transport</keyword>
<feature type="domain" description="ATPase V1 complex subunit H C-terminal" evidence="6">
    <location>
        <begin position="325"/>
        <end position="441"/>
    </location>
</feature>
<dbReference type="GO" id="GO:0000221">
    <property type="term" value="C:vacuolar proton-transporting V-type ATPase, V1 domain"/>
    <property type="evidence" value="ECO:0007669"/>
    <property type="project" value="UniProtKB-UniRule"/>
</dbReference>
<dbReference type="PANTHER" id="PTHR10698">
    <property type="entry name" value="V-TYPE PROTON ATPASE SUBUNIT H"/>
    <property type="match status" value="1"/>
</dbReference>
<keyword evidence="3 5" id="KW-0375">Hydrogen ion transport</keyword>
<proteinExistence type="inferred from homology"/>
<dbReference type="PIRSF" id="PIRSF032184">
    <property type="entry name" value="ATPase_V1_H"/>
    <property type="match status" value="1"/>
</dbReference>
<dbReference type="EMBL" id="HBGA01005539">
    <property type="protein sequence ID" value="CAD8990869.1"/>
    <property type="molecule type" value="Transcribed_RNA"/>
</dbReference>
<evidence type="ECO:0000256" key="4">
    <source>
        <dbReference type="ARBA" id="ARBA00023065"/>
    </source>
</evidence>
<dbReference type="AlphaFoldDB" id="A0A7S1N1V3"/>
<name>A0A7S1N1V3_9EUGL</name>
<organism evidence="7">
    <name type="scientific">Eutreptiella gymnastica</name>
    <dbReference type="NCBI Taxonomy" id="73025"/>
    <lineage>
        <taxon>Eukaryota</taxon>
        <taxon>Discoba</taxon>
        <taxon>Euglenozoa</taxon>
        <taxon>Euglenida</taxon>
        <taxon>Spirocuta</taxon>
        <taxon>Euglenophyceae</taxon>
        <taxon>Eutreptiales</taxon>
        <taxon>Eutreptiaceae</taxon>
        <taxon>Eutreptiella</taxon>
    </lineage>
</organism>
<comment type="function">
    <text evidence="5">Subunit of the V1 complex of vacuolar(H+)-ATPase (V-ATPase), a multisubunit enzyme composed of a peripheral complex (V1) that hydrolyzes ATP and a membrane integral complex (V0) that translocates protons. V-ATPase is responsible for acidifying and maintaining the pH of intracellular compartments.</text>
</comment>